<dbReference type="PANTHER" id="PTHR10133:SF27">
    <property type="entry name" value="DNA POLYMERASE NU"/>
    <property type="match status" value="1"/>
</dbReference>
<dbReference type="NCBIfam" id="NF004397">
    <property type="entry name" value="PRK05755.1"/>
    <property type="match status" value="1"/>
</dbReference>
<evidence type="ECO:0000256" key="1">
    <source>
        <dbReference type="ARBA" id="ARBA00007705"/>
    </source>
</evidence>
<dbReference type="Pfam" id="PF22619">
    <property type="entry name" value="DNA_polI_exo1"/>
    <property type="match status" value="1"/>
</dbReference>
<reference evidence="19 20" key="1">
    <citation type="journal article" date="2011" name="J. Bacteriol.">
        <title>Draft genome sequence of Caloramator australicus strain RC3T, a thermoanaerobe from the Great Artesian Basin of Australia.</title>
        <authorList>
            <person name="Ogg C.D."/>
            <person name="Patel B.K.C."/>
        </authorList>
    </citation>
    <scope>NUCLEOTIDE SEQUENCE [LARGE SCALE GENOMIC DNA]</scope>
    <source>
        <strain evidence="19 20">RC3</strain>
    </source>
</reference>
<dbReference type="Gene3D" id="3.30.70.370">
    <property type="match status" value="1"/>
</dbReference>
<dbReference type="FunFam" id="1.20.1060.10:FF:000001">
    <property type="entry name" value="DNA polymerase I"/>
    <property type="match status" value="1"/>
</dbReference>
<dbReference type="RefSeq" id="WP_008907569.1">
    <property type="nucleotide sequence ID" value="NZ_CAKP01000007.1"/>
</dbReference>
<keyword evidence="13 16" id="KW-0234">DNA repair</keyword>
<keyword evidence="4 16" id="KW-0808">Transferase</keyword>
<dbReference type="FunFam" id="1.10.150.20:FF:000003">
    <property type="entry name" value="DNA polymerase I"/>
    <property type="match status" value="1"/>
</dbReference>
<dbReference type="InterPro" id="IPR002298">
    <property type="entry name" value="DNA_polymerase_A"/>
</dbReference>
<evidence type="ECO:0000256" key="10">
    <source>
        <dbReference type="ARBA" id="ARBA00022839"/>
    </source>
</evidence>
<evidence type="ECO:0000256" key="9">
    <source>
        <dbReference type="ARBA" id="ARBA00022801"/>
    </source>
</evidence>
<dbReference type="CDD" id="cd08637">
    <property type="entry name" value="DNA_pol_A_pol_I_C"/>
    <property type="match status" value="1"/>
</dbReference>
<dbReference type="InterPro" id="IPR043502">
    <property type="entry name" value="DNA/RNA_pol_sf"/>
</dbReference>
<comment type="similarity">
    <text evidence="1 16">Belongs to the DNA polymerase type-A family.</text>
</comment>
<evidence type="ECO:0000256" key="8">
    <source>
        <dbReference type="ARBA" id="ARBA00022763"/>
    </source>
</evidence>
<dbReference type="GO" id="GO:0006302">
    <property type="term" value="P:double-strand break repair"/>
    <property type="evidence" value="ECO:0007669"/>
    <property type="project" value="TreeGrafter"/>
</dbReference>
<dbReference type="GO" id="GO:0003887">
    <property type="term" value="F:DNA-directed DNA polymerase activity"/>
    <property type="evidence" value="ECO:0007669"/>
    <property type="project" value="UniProtKB-UniRule"/>
</dbReference>
<dbReference type="InterPro" id="IPR001098">
    <property type="entry name" value="DNA-dir_DNA_pol_A_palm_dom"/>
</dbReference>
<keyword evidence="7" id="KW-0540">Nuclease</keyword>
<keyword evidence="9 16" id="KW-0378">Hydrolase</keyword>
<dbReference type="CDD" id="cd06140">
    <property type="entry name" value="DNA_polA_I_Bacillus_like_exo"/>
    <property type="match status" value="1"/>
</dbReference>
<dbReference type="SUPFAM" id="SSF56672">
    <property type="entry name" value="DNA/RNA polymerases"/>
    <property type="match status" value="1"/>
</dbReference>
<comment type="function">
    <text evidence="16">In addition to polymerase activity, this DNA polymerase exhibits 5'-3' exonuclease activity.</text>
</comment>
<comment type="subunit">
    <text evidence="16">Single-chain monomer with multiple functions.</text>
</comment>
<dbReference type="Gene3D" id="3.40.50.1010">
    <property type="entry name" value="5'-nuclease"/>
    <property type="match status" value="1"/>
</dbReference>
<keyword evidence="12 16" id="KW-0238">DNA-binding</keyword>
<dbReference type="EC" id="2.7.7.7" evidence="2 15"/>
<dbReference type="SMART" id="SM00482">
    <property type="entry name" value="POLAc"/>
    <property type="match status" value="1"/>
</dbReference>
<keyword evidence="10 16" id="KW-0269">Exonuclease</keyword>
<evidence type="ECO:0000256" key="4">
    <source>
        <dbReference type="ARBA" id="ARBA00022679"/>
    </source>
</evidence>
<evidence type="ECO:0000256" key="5">
    <source>
        <dbReference type="ARBA" id="ARBA00022695"/>
    </source>
</evidence>
<protein>
    <recommendedName>
        <fullName evidence="3 15">DNA polymerase I</fullName>
        <ecNumber evidence="2 15">2.7.7.7</ecNumber>
    </recommendedName>
</protein>
<dbReference type="Gene3D" id="1.20.1060.10">
    <property type="entry name" value="Taq DNA Polymerase, Chain T, domain 4"/>
    <property type="match status" value="1"/>
</dbReference>
<keyword evidence="6 16" id="KW-0235">DNA replication</keyword>
<dbReference type="GO" id="GO:0008409">
    <property type="term" value="F:5'-3' exonuclease activity"/>
    <property type="evidence" value="ECO:0007669"/>
    <property type="project" value="UniProtKB-UniRule"/>
</dbReference>
<evidence type="ECO:0000256" key="6">
    <source>
        <dbReference type="ARBA" id="ARBA00022705"/>
    </source>
</evidence>
<dbReference type="GO" id="GO:0006261">
    <property type="term" value="P:DNA-templated DNA replication"/>
    <property type="evidence" value="ECO:0007669"/>
    <property type="project" value="UniProtKB-UniRule"/>
</dbReference>
<dbReference type="Pfam" id="PF02739">
    <property type="entry name" value="5_3_exonuc_N"/>
    <property type="match status" value="1"/>
</dbReference>
<proteinExistence type="inferred from homology"/>
<keyword evidence="8 16" id="KW-0227">DNA damage</keyword>
<comment type="catalytic activity">
    <reaction evidence="14 16">
        <text>DNA(n) + a 2'-deoxyribonucleoside 5'-triphosphate = DNA(n+1) + diphosphate</text>
        <dbReference type="Rhea" id="RHEA:22508"/>
        <dbReference type="Rhea" id="RHEA-COMP:17339"/>
        <dbReference type="Rhea" id="RHEA-COMP:17340"/>
        <dbReference type="ChEBI" id="CHEBI:33019"/>
        <dbReference type="ChEBI" id="CHEBI:61560"/>
        <dbReference type="ChEBI" id="CHEBI:173112"/>
        <dbReference type="EC" id="2.7.7.7"/>
    </reaction>
</comment>
<evidence type="ECO:0000259" key="18">
    <source>
        <dbReference type="SMART" id="SM00482"/>
    </source>
</evidence>
<feature type="domain" description="5'-3' exonuclease" evidence="17">
    <location>
        <begin position="3"/>
        <end position="262"/>
    </location>
</feature>
<evidence type="ECO:0000259" key="17">
    <source>
        <dbReference type="SMART" id="SM00475"/>
    </source>
</evidence>
<dbReference type="FunFam" id="3.40.50.1010:FF:000001">
    <property type="entry name" value="DNA polymerase I"/>
    <property type="match status" value="1"/>
</dbReference>
<dbReference type="FunFam" id="1.10.150.20:FF:000002">
    <property type="entry name" value="DNA polymerase I"/>
    <property type="match status" value="1"/>
</dbReference>
<dbReference type="CDD" id="cd09859">
    <property type="entry name" value="PIN_53EXO"/>
    <property type="match status" value="1"/>
</dbReference>
<accession>G0V406</accession>
<dbReference type="SUPFAM" id="SSF88723">
    <property type="entry name" value="PIN domain-like"/>
    <property type="match status" value="1"/>
</dbReference>
<dbReference type="InterPro" id="IPR020045">
    <property type="entry name" value="DNA_polI_H3TH"/>
</dbReference>
<feature type="domain" description="DNA-directed DNA polymerase family A palm" evidence="18">
    <location>
        <begin position="607"/>
        <end position="814"/>
    </location>
</feature>
<evidence type="ECO:0000256" key="11">
    <source>
        <dbReference type="ARBA" id="ARBA00022932"/>
    </source>
</evidence>
<evidence type="ECO:0000256" key="3">
    <source>
        <dbReference type="ARBA" id="ARBA00020311"/>
    </source>
</evidence>
<dbReference type="GO" id="GO:0003677">
    <property type="term" value="F:DNA binding"/>
    <property type="evidence" value="ECO:0007669"/>
    <property type="project" value="UniProtKB-UniRule"/>
</dbReference>
<evidence type="ECO:0000256" key="7">
    <source>
        <dbReference type="ARBA" id="ARBA00022722"/>
    </source>
</evidence>
<evidence type="ECO:0000313" key="20">
    <source>
        <dbReference type="Proteomes" id="UP000007652"/>
    </source>
</evidence>
<organism evidence="19 20">
    <name type="scientific">Caloramator australicus RC3</name>
    <dbReference type="NCBI Taxonomy" id="857293"/>
    <lineage>
        <taxon>Bacteria</taxon>
        <taxon>Bacillati</taxon>
        <taxon>Bacillota</taxon>
        <taxon>Clostridia</taxon>
        <taxon>Eubacteriales</taxon>
        <taxon>Clostridiaceae</taxon>
        <taxon>Caloramator</taxon>
    </lineage>
</organism>
<dbReference type="eggNOG" id="COG0749">
    <property type="taxonomic scope" value="Bacteria"/>
</dbReference>
<dbReference type="CDD" id="cd09898">
    <property type="entry name" value="H3TH_53EXO"/>
    <property type="match status" value="1"/>
</dbReference>
<keyword evidence="5 16" id="KW-0548">Nucleotidyltransferase</keyword>
<keyword evidence="11 16" id="KW-0239">DNA-directed DNA polymerase</keyword>
<dbReference type="InterPro" id="IPR002421">
    <property type="entry name" value="5-3_exonuclease"/>
</dbReference>
<dbReference type="Gene3D" id="1.10.150.20">
    <property type="entry name" value="5' to 3' exonuclease, C-terminal subdomain"/>
    <property type="match status" value="2"/>
</dbReference>
<evidence type="ECO:0000256" key="14">
    <source>
        <dbReference type="ARBA" id="ARBA00049244"/>
    </source>
</evidence>
<dbReference type="SUPFAM" id="SSF53098">
    <property type="entry name" value="Ribonuclease H-like"/>
    <property type="match status" value="1"/>
</dbReference>
<dbReference type="PROSITE" id="PS00447">
    <property type="entry name" value="DNA_POLYMERASE_A"/>
    <property type="match status" value="1"/>
</dbReference>
<evidence type="ECO:0000256" key="13">
    <source>
        <dbReference type="ARBA" id="ARBA00023204"/>
    </source>
</evidence>
<name>G0V406_9CLOT</name>
<dbReference type="InterPro" id="IPR012337">
    <property type="entry name" value="RNaseH-like_sf"/>
</dbReference>
<dbReference type="Gene3D" id="3.30.420.10">
    <property type="entry name" value="Ribonuclease H-like superfamily/Ribonuclease H"/>
    <property type="match status" value="1"/>
</dbReference>
<dbReference type="InterPro" id="IPR036397">
    <property type="entry name" value="RNaseH_sf"/>
</dbReference>
<dbReference type="PRINTS" id="PR00868">
    <property type="entry name" value="DNAPOLI"/>
</dbReference>
<evidence type="ECO:0000313" key="19">
    <source>
        <dbReference type="EMBL" id="CCC57846.1"/>
    </source>
</evidence>
<dbReference type="InterPro" id="IPR018320">
    <property type="entry name" value="DNA_polymerase_1"/>
</dbReference>
<dbReference type="Pfam" id="PF01367">
    <property type="entry name" value="5_3_exonuc"/>
    <property type="match status" value="1"/>
</dbReference>
<evidence type="ECO:0000256" key="16">
    <source>
        <dbReference type="RuleBase" id="RU004460"/>
    </source>
</evidence>
<dbReference type="InterPro" id="IPR019760">
    <property type="entry name" value="DNA-dir_DNA_pol_A_CS"/>
</dbReference>
<comment type="caution">
    <text evidence="19">The sequence shown here is derived from an EMBL/GenBank/DDBJ whole genome shotgun (WGS) entry which is preliminary data.</text>
</comment>
<dbReference type="InterPro" id="IPR029060">
    <property type="entry name" value="PIN-like_dom_sf"/>
</dbReference>
<dbReference type="SMART" id="SM00279">
    <property type="entry name" value="HhH2"/>
    <property type="match status" value="1"/>
</dbReference>
<dbReference type="Pfam" id="PF00476">
    <property type="entry name" value="DNA_pol_A"/>
    <property type="match status" value="1"/>
</dbReference>
<dbReference type="InterPro" id="IPR054690">
    <property type="entry name" value="DNA_polI_exonuclease"/>
</dbReference>
<evidence type="ECO:0000256" key="15">
    <source>
        <dbReference type="NCBIfam" id="TIGR00593"/>
    </source>
</evidence>
<dbReference type="PANTHER" id="PTHR10133">
    <property type="entry name" value="DNA POLYMERASE I"/>
    <property type="match status" value="1"/>
</dbReference>
<dbReference type="InterPro" id="IPR008918">
    <property type="entry name" value="HhH2"/>
</dbReference>
<dbReference type="OrthoDB" id="9806424at2"/>
<dbReference type="InterPro" id="IPR036279">
    <property type="entry name" value="5-3_exonuclease_C_sf"/>
</dbReference>
<dbReference type="InterPro" id="IPR020046">
    <property type="entry name" value="5-3_exonucl_a-hlix_arch_N"/>
</dbReference>
<dbReference type="Proteomes" id="UP000007652">
    <property type="component" value="Unassembled WGS sequence"/>
</dbReference>
<sequence length="850" mass="97729">MTKKIIIIDSNSLLNRAFYALPPMNTSTGQPTNAVYGYTVMLIKIIQEMIPDYIIAAFDKSKKNFRHERFIEYKAGRKKMPDELAQQIEPTKEILRAFNIEILELEGYEADDIIGTLSKGFSNNDFKVNIITGDRDALQLVDDNITVLMTKKGITELEVYGVEEIKQRFGIEPQNIIDLKALMGDASDNIPGVPGIGEKTALKLLHQYGNLDNIYSNIDEIKPERIKNLLLENREVAYLSRELATIKIDVPIEINLNEGILKYDLNKVIDILTKYEFKSIISKIKKEENESAIEEIKFVDDLSEIEKIKQEIFKEGQFDFCLIEENKKVVGMVVRDFNIIPAALIDKFYDIFMDEKIIKNTYSSKIAYKYLKERQVEIKNLDFDAEIAAYVLNPSLNDYSVEYIVNKYLNRNISKEKLLYCYGVFINNIVTIKEKLMEEIDKLNLAILYKEIELPLVEVLAEMEINGFKVDKETLNKIGFQLSEEIDILTGQIYDFAGEEFNINSPKQLGVILFEKLNLPVIKKTKTGYSTDAEVLEELLPHHPIIEKIIQYRQLIKLKTTYIDGLMDAISEDGKIHSNFNQTVTATGRISSTEPNLQNIPIKLEQGRQIRRAFVPTDDDYVILSADYSQIELRVLAHLSKDENLIDAFTKGQDIHTRTASEVFGVKMEEVTPLQRSRAKAVNFGIVYGLSDFGLAKDLKISRKEAKEYIENYFERYKGVRNYLDWIVDFAKEKGYVTTIMNRIRYIPEIRSTNKTVKMLGERLAMNTPVQGSAADIIKIAMIKVFKRLKTEGLKSRIILQVHDELIIETYKDELENVKKIVKYEMENAVKLVVPLVVDIHVGDNWYNAK</sequence>
<keyword evidence="20" id="KW-1185">Reference proteome</keyword>
<evidence type="ECO:0000256" key="12">
    <source>
        <dbReference type="ARBA" id="ARBA00023125"/>
    </source>
</evidence>
<dbReference type="AlphaFoldDB" id="G0V406"/>
<gene>
    <name evidence="16" type="primary">polA</name>
    <name evidence="19" type="ORF">CAAU_0197</name>
</gene>
<evidence type="ECO:0000256" key="2">
    <source>
        <dbReference type="ARBA" id="ARBA00012417"/>
    </source>
</evidence>
<dbReference type="STRING" id="857293.CAAU_0197"/>
<dbReference type="NCBIfam" id="TIGR00593">
    <property type="entry name" value="pola"/>
    <property type="match status" value="1"/>
</dbReference>
<dbReference type="EMBL" id="CAKP01000007">
    <property type="protein sequence ID" value="CCC57846.1"/>
    <property type="molecule type" value="Genomic_DNA"/>
</dbReference>
<dbReference type="SUPFAM" id="SSF47807">
    <property type="entry name" value="5' to 3' exonuclease, C-terminal subdomain"/>
    <property type="match status" value="1"/>
</dbReference>
<dbReference type="SMART" id="SM00475">
    <property type="entry name" value="53EXOc"/>
    <property type="match status" value="1"/>
</dbReference>